<organism evidence="3 4">
    <name type="scientific">Talaromyces islandicus</name>
    <name type="common">Penicillium islandicum</name>
    <dbReference type="NCBI Taxonomy" id="28573"/>
    <lineage>
        <taxon>Eukaryota</taxon>
        <taxon>Fungi</taxon>
        <taxon>Dikarya</taxon>
        <taxon>Ascomycota</taxon>
        <taxon>Pezizomycotina</taxon>
        <taxon>Eurotiomycetes</taxon>
        <taxon>Eurotiomycetidae</taxon>
        <taxon>Eurotiales</taxon>
        <taxon>Trichocomaceae</taxon>
        <taxon>Talaromyces</taxon>
        <taxon>Talaromyces sect. Islandici</taxon>
    </lineage>
</organism>
<evidence type="ECO:0000256" key="2">
    <source>
        <dbReference type="SAM" id="SignalP"/>
    </source>
</evidence>
<dbReference type="InterPro" id="IPR024079">
    <property type="entry name" value="MetalloPept_cat_dom_sf"/>
</dbReference>
<dbReference type="AlphaFoldDB" id="A0A0U1LMD7"/>
<feature type="signal peptide" evidence="2">
    <location>
        <begin position="1"/>
        <end position="21"/>
    </location>
</feature>
<protein>
    <submittedName>
        <fullName evidence="3">Uncharacterized protein</fullName>
    </submittedName>
</protein>
<keyword evidence="2" id="KW-0732">Signal</keyword>
<evidence type="ECO:0000313" key="3">
    <source>
        <dbReference type="EMBL" id="CRG84227.1"/>
    </source>
</evidence>
<proteinExistence type="predicted"/>
<feature type="chain" id="PRO_5006711086" evidence="2">
    <location>
        <begin position="22"/>
        <end position="665"/>
    </location>
</feature>
<accession>A0A0U1LMD7</accession>
<feature type="region of interest" description="Disordered" evidence="1">
    <location>
        <begin position="338"/>
        <end position="426"/>
    </location>
</feature>
<evidence type="ECO:0000256" key="1">
    <source>
        <dbReference type="SAM" id="MobiDB-lite"/>
    </source>
</evidence>
<evidence type="ECO:0000313" key="4">
    <source>
        <dbReference type="Proteomes" id="UP000054383"/>
    </source>
</evidence>
<dbReference type="EMBL" id="CVMT01000001">
    <property type="protein sequence ID" value="CRG84227.1"/>
    <property type="molecule type" value="Genomic_DNA"/>
</dbReference>
<dbReference type="Proteomes" id="UP000054383">
    <property type="component" value="Unassembled WGS sequence"/>
</dbReference>
<gene>
    <name evidence="3" type="ORF">PISL3812_01541</name>
</gene>
<feature type="compositionally biased region" description="Low complexity" evidence="1">
    <location>
        <begin position="381"/>
        <end position="425"/>
    </location>
</feature>
<keyword evidence="4" id="KW-1185">Reference proteome</keyword>
<dbReference type="GO" id="GO:0008237">
    <property type="term" value="F:metallopeptidase activity"/>
    <property type="evidence" value="ECO:0007669"/>
    <property type="project" value="InterPro"/>
</dbReference>
<feature type="compositionally biased region" description="Low complexity" evidence="1">
    <location>
        <begin position="504"/>
        <end position="523"/>
    </location>
</feature>
<feature type="compositionally biased region" description="Low complexity" evidence="1">
    <location>
        <begin position="477"/>
        <end position="491"/>
    </location>
</feature>
<dbReference type="OrthoDB" id="4526765at2759"/>
<feature type="compositionally biased region" description="Polar residues" evidence="1">
    <location>
        <begin position="492"/>
        <end position="503"/>
    </location>
</feature>
<dbReference type="Gene3D" id="3.40.390.10">
    <property type="entry name" value="Collagenase (Catalytic Domain)"/>
    <property type="match status" value="1"/>
</dbReference>
<dbReference type="STRING" id="28573.A0A0U1LMD7"/>
<feature type="region of interest" description="Disordered" evidence="1">
    <location>
        <begin position="477"/>
        <end position="523"/>
    </location>
</feature>
<name>A0A0U1LMD7_TALIS</name>
<reference evidence="3 4" key="1">
    <citation type="submission" date="2015-04" db="EMBL/GenBank/DDBJ databases">
        <authorList>
            <person name="Syromyatnikov M.Y."/>
            <person name="Popov V.N."/>
        </authorList>
    </citation>
    <scope>NUCLEOTIDE SEQUENCE [LARGE SCALE GENOMIC DNA]</scope>
    <source>
        <strain evidence="3">WF-38-12</strain>
    </source>
</reference>
<sequence>MNYFYSVTLVLAVSILHYTEAWILDPSCRSDTNATNYQTTIENGMKQAFIYNEAALEALNALSNQSNTDRATNVAQRDLFKYLFSVAMDNGNIDPSYSKFKMLRSAFRAVKKFDRRGDGFSLPLTGNELLPTNDLIVYCDWSRFDEGASCSGKKDPKVACDRDLQQDVAMGQLYKSCKTGQKEAPITFTHHEDQNKLAQIQMCSKYLKKSHKHPLKFWKDISLQALLAKPQTVMGGILNGANPIDIAAAGIGHTLFHDMIHAIGQGKIGDVHVHETGADGVDEGAPERQASYGWSHCLRFSPYGPSSESMDKARALENADNYAYFGLGASLISPAGVGKPQRVNPDGSLQVIPKPKDKRGDPQMRAPAMAAVPRDGGGAVSGPSSGPSTHTSTKPASSDPVTSSPASSHHSSAASTSPHSSVTPSNAANAVITPRYDFQDLYGDYNFFDTAQSVLSVLEANTVPPVTGITPTPLATFTTPKFTTGTQKTSTHPNPSTSTGLPQTSTHKTSTHTTSVHKTSTHATHTSTATSAGLWCAPTGAASVGIPLDYAQVNITDFCALRPDSMFGAARFNLPVPDSPIKNYENEYDFPDMTLYLNISLASGQYDIQTDVCHSKMAEILNGCAPFKKQPKAQHLYKFGGTIPVPGPSGTAIFDISVGHGGTGN</sequence>